<reference evidence="3" key="2">
    <citation type="journal article" date="2017" name="Nat. Plants">
        <title>The Aegilops tauschii genome reveals multiple impacts of transposons.</title>
        <authorList>
            <person name="Zhao G."/>
            <person name="Zou C."/>
            <person name="Li K."/>
            <person name="Wang K."/>
            <person name="Li T."/>
            <person name="Gao L."/>
            <person name="Zhang X."/>
            <person name="Wang H."/>
            <person name="Yang Z."/>
            <person name="Liu X."/>
            <person name="Jiang W."/>
            <person name="Mao L."/>
            <person name="Kong X."/>
            <person name="Jiao Y."/>
            <person name="Jia J."/>
        </authorList>
    </citation>
    <scope>NUCLEOTIDE SEQUENCE [LARGE SCALE GENOMIC DNA]</scope>
    <source>
        <strain evidence="3">cv. AL8/78</strain>
    </source>
</reference>
<evidence type="ECO:0008006" key="4">
    <source>
        <dbReference type="Google" id="ProtNLM"/>
    </source>
</evidence>
<evidence type="ECO:0000256" key="1">
    <source>
        <dbReference type="SAM" id="SignalP"/>
    </source>
</evidence>
<evidence type="ECO:0000313" key="3">
    <source>
        <dbReference type="Proteomes" id="UP000015105"/>
    </source>
</evidence>
<evidence type="ECO:0000313" key="2">
    <source>
        <dbReference type="EnsemblPlants" id="AET7Gv20485700.11"/>
    </source>
</evidence>
<protein>
    <recommendedName>
        <fullName evidence="4">Secreted protein</fullName>
    </recommendedName>
</protein>
<reference evidence="3" key="1">
    <citation type="journal article" date="2014" name="Science">
        <title>Ancient hybridizations among the ancestral genomes of bread wheat.</title>
        <authorList>
            <consortium name="International Wheat Genome Sequencing Consortium,"/>
            <person name="Marcussen T."/>
            <person name="Sandve S.R."/>
            <person name="Heier L."/>
            <person name="Spannagl M."/>
            <person name="Pfeifer M."/>
            <person name="Jakobsen K.S."/>
            <person name="Wulff B.B."/>
            <person name="Steuernagel B."/>
            <person name="Mayer K.F."/>
            <person name="Olsen O.A."/>
        </authorList>
    </citation>
    <scope>NUCLEOTIDE SEQUENCE [LARGE SCALE GENOMIC DNA]</scope>
    <source>
        <strain evidence="3">cv. AL8/78</strain>
    </source>
</reference>
<dbReference type="AlphaFoldDB" id="A0A453R736"/>
<proteinExistence type="predicted"/>
<accession>A0A453R736</accession>
<keyword evidence="3" id="KW-1185">Reference proteome</keyword>
<dbReference type="EnsemblPlants" id="AET7Gv20485700.11">
    <property type="protein sequence ID" value="AET7Gv20485700.11"/>
    <property type="gene ID" value="AET7Gv20485700"/>
</dbReference>
<dbReference type="Proteomes" id="UP000015105">
    <property type="component" value="Chromosome 7D"/>
</dbReference>
<organism evidence="2 3">
    <name type="scientific">Aegilops tauschii subsp. strangulata</name>
    <name type="common">Goatgrass</name>
    <dbReference type="NCBI Taxonomy" id="200361"/>
    <lineage>
        <taxon>Eukaryota</taxon>
        <taxon>Viridiplantae</taxon>
        <taxon>Streptophyta</taxon>
        <taxon>Embryophyta</taxon>
        <taxon>Tracheophyta</taxon>
        <taxon>Spermatophyta</taxon>
        <taxon>Magnoliopsida</taxon>
        <taxon>Liliopsida</taxon>
        <taxon>Poales</taxon>
        <taxon>Poaceae</taxon>
        <taxon>BOP clade</taxon>
        <taxon>Pooideae</taxon>
        <taxon>Triticodae</taxon>
        <taxon>Triticeae</taxon>
        <taxon>Triticinae</taxon>
        <taxon>Aegilops</taxon>
    </lineage>
</organism>
<name>A0A453R736_AEGTS</name>
<dbReference type="Gramene" id="AET7Gv20485700.11">
    <property type="protein sequence ID" value="AET7Gv20485700.11"/>
    <property type="gene ID" value="AET7Gv20485700"/>
</dbReference>
<reference evidence="2" key="4">
    <citation type="submission" date="2019-03" db="UniProtKB">
        <authorList>
            <consortium name="EnsemblPlants"/>
        </authorList>
    </citation>
    <scope>IDENTIFICATION</scope>
</reference>
<sequence length="63" mass="6902">MMHALAGVLCESSFLSVCCLCPAPAEGVEYADLRQQIITLANIAWLMHDDFQLWTSVTSEACP</sequence>
<reference evidence="2" key="5">
    <citation type="journal article" date="2021" name="G3 (Bethesda)">
        <title>Aegilops tauschii genome assembly Aet v5.0 features greater sequence contiguity and improved annotation.</title>
        <authorList>
            <person name="Wang L."/>
            <person name="Zhu T."/>
            <person name="Rodriguez J.C."/>
            <person name="Deal K.R."/>
            <person name="Dubcovsky J."/>
            <person name="McGuire P.E."/>
            <person name="Lux T."/>
            <person name="Spannagl M."/>
            <person name="Mayer K.F.X."/>
            <person name="Baldrich P."/>
            <person name="Meyers B.C."/>
            <person name="Huo N."/>
            <person name="Gu Y.Q."/>
            <person name="Zhou H."/>
            <person name="Devos K.M."/>
            <person name="Bennetzen J.L."/>
            <person name="Unver T."/>
            <person name="Budak H."/>
            <person name="Gulick P.J."/>
            <person name="Galiba G."/>
            <person name="Kalapos B."/>
            <person name="Nelson D.R."/>
            <person name="Li P."/>
            <person name="You F.M."/>
            <person name="Luo M.C."/>
            <person name="Dvorak J."/>
        </authorList>
    </citation>
    <scope>NUCLEOTIDE SEQUENCE [LARGE SCALE GENOMIC DNA]</scope>
    <source>
        <strain evidence="2">cv. AL8/78</strain>
    </source>
</reference>
<feature type="signal peptide" evidence="1">
    <location>
        <begin position="1"/>
        <end position="27"/>
    </location>
</feature>
<feature type="chain" id="PRO_5019523109" description="Secreted protein" evidence="1">
    <location>
        <begin position="28"/>
        <end position="63"/>
    </location>
</feature>
<keyword evidence="1" id="KW-0732">Signal</keyword>
<reference evidence="2" key="3">
    <citation type="journal article" date="2017" name="Nature">
        <title>Genome sequence of the progenitor of the wheat D genome Aegilops tauschii.</title>
        <authorList>
            <person name="Luo M.C."/>
            <person name="Gu Y.Q."/>
            <person name="Puiu D."/>
            <person name="Wang H."/>
            <person name="Twardziok S.O."/>
            <person name="Deal K.R."/>
            <person name="Huo N."/>
            <person name="Zhu T."/>
            <person name="Wang L."/>
            <person name="Wang Y."/>
            <person name="McGuire P.E."/>
            <person name="Liu S."/>
            <person name="Long H."/>
            <person name="Ramasamy R.K."/>
            <person name="Rodriguez J.C."/>
            <person name="Van S.L."/>
            <person name="Yuan L."/>
            <person name="Wang Z."/>
            <person name="Xia Z."/>
            <person name="Xiao L."/>
            <person name="Anderson O.D."/>
            <person name="Ouyang S."/>
            <person name="Liang Y."/>
            <person name="Zimin A.V."/>
            <person name="Pertea G."/>
            <person name="Qi P."/>
            <person name="Bennetzen J.L."/>
            <person name="Dai X."/>
            <person name="Dawson M.W."/>
            <person name="Muller H.G."/>
            <person name="Kugler K."/>
            <person name="Rivarola-Duarte L."/>
            <person name="Spannagl M."/>
            <person name="Mayer K.F.X."/>
            <person name="Lu F.H."/>
            <person name="Bevan M.W."/>
            <person name="Leroy P."/>
            <person name="Li P."/>
            <person name="You F.M."/>
            <person name="Sun Q."/>
            <person name="Liu Z."/>
            <person name="Lyons E."/>
            <person name="Wicker T."/>
            <person name="Salzberg S.L."/>
            <person name="Devos K.M."/>
            <person name="Dvorak J."/>
        </authorList>
    </citation>
    <scope>NUCLEOTIDE SEQUENCE [LARGE SCALE GENOMIC DNA]</scope>
    <source>
        <strain evidence="2">cv. AL8/78</strain>
    </source>
</reference>